<dbReference type="PROSITE" id="PS51671">
    <property type="entry name" value="ACT"/>
    <property type="match status" value="1"/>
</dbReference>
<dbReference type="EC" id="1.1.1.95" evidence="4"/>
<dbReference type="InterPro" id="IPR045865">
    <property type="entry name" value="ACT-like_dom_sf"/>
</dbReference>
<evidence type="ECO:0000256" key="9">
    <source>
        <dbReference type="ARBA" id="ARBA00048126"/>
    </source>
</evidence>
<dbReference type="PROSITE" id="PS00065">
    <property type="entry name" value="D_2_HYDROXYACID_DH_1"/>
    <property type="match status" value="1"/>
</dbReference>
<comment type="catalytic activity">
    <reaction evidence="9">
        <text>(R)-2-hydroxyglutarate + NAD(+) = 2-oxoglutarate + NADH + H(+)</text>
        <dbReference type="Rhea" id="RHEA:49612"/>
        <dbReference type="ChEBI" id="CHEBI:15378"/>
        <dbReference type="ChEBI" id="CHEBI:15801"/>
        <dbReference type="ChEBI" id="CHEBI:16810"/>
        <dbReference type="ChEBI" id="CHEBI:57540"/>
        <dbReference type="ChEBI" id="CHEBI:57945"/>
        <dbReference type="EC" id="1.1.1.399"/>
    </reaction>
</comment>
<comment type="catalytic activity">
    <reaction evidence="10">
        <text>(2R)-3-phosphoglycerate + NAD(+) = 3-phosphooxypyruvate + NADH + H(+)</text>
        <dbReference type="Rhea" id="RHEA:12641"/>
        <dbReference type="ChEBI" id="CHEBI:15378"/>
        <dbReference type="ChEBI" id="CHEBI:18110"/>
        <dbReference type="ChEBI" id="CHEBI:57540"/>
        <dbReference type="ChEBI" id="CHEBI:57945"/>
        <dbReference type="ChEBI" id="CHEBI:58272"/>
        <dbReference type="EC" id="1.1.1.95"/>
    </reaction>
</comment>
<gene>
    <name evidence="13" type="ORF">REIFOR_00924</name>
</gene>
<keyword evidence="6 11" id="KW-0560">Oxidoreductase</keyword>
<dbReference type="CDD" id="cd04901">
    <property type="entry name" value="ACT_3PGDH"/>
    <property type="match status" value="1"/>
</dbReference>
<dbReference type="Pfam" id="PF00389">
    <property type="entry name" value="2-Hacid_dh"/>
    <property type="match status" value="1"/>
</dbReference>
<comment type="pathway">
    <text evidence="2">Amino-acid biosynthesis; L-serine biosynthesis; L-serine from 3-phospho-D-glycerate: step 1/3.</text>
</comment>
<dbReference type="EC" id="1.1.1.399" evidence="3"/>
<dbReference type="Proteomes" id="UP000229757">
    <property type="component" value="Chromosome"/>
</dbReference>
<comment type="similarity">
    <text evidence="11">Belongs to the D-isomer specific 2-hydroxyacid dehydrogenase family.</text>
</comment>
<evidence type="ECO:0000256" key="11">
    <source>
        <dbReference type="RuleBase" id="RU003719"/>
    </source>
</evidence>
<reference evidence="13 14" key="1">
    <citation type="journal article" date="2017" name="Environ. Microbiol.">
        <title>Genomic and physiological analyses of 'Reinekea forsetii' reveal a versatile opportunistic lifestyle during spring algae blooms.</title>
        <authorList>
            <person name="Avci B."/>
            <person name="Hahnke R.L."/>
            <person name="Chafee M."/>
            <person name="Fischer T."/>
            <person name="Gruber-Vodicka H."/>
            <person name="Tegetmeyer H.E."/>
            <person name="Harder J."/>
            <person name="Fuchs B.M."/>
            <person name="Amann R.I."/>
            <person name="Teeling H."/>
        </authorList>
    </citation>
    <scope>NUCLEOTIDE SEQUENCE [LARGE SCALE GENOMIC DNA]</scope>
    <source>
        <strain evidence="13 14">Hel1_31_D35</strain>
    </source>
</reference>
<dbReference type="PANTHER" id="PTHR42938:SF47">
    <property type="entry name" value="HYDROXYPYRUVATE REDUCTASE"/>
    <property type="match status" value="1"/>
</dbReference>
<dbReference type="InterPro" id="IPR002912">
    <property type="entry name" value="ACT_dom"/>
</dbReference>
<protein>
    <recommendedName>
        <fullName evidence="5">D-3-phosphoglycerate dehydrogenase</fullName>
        <ecNumber evidence="3">1.1.1.399</ecNumber>
        <ecNumber evidence="4">1.1.1.95</ecNumber>
    </recommendedName>
    <alternativeName>
        <fullName evidence="8">2-oxoglutarate reductase</fullName>
    </alternativeName>
</protein>
<dbReference type="SUPFAM" id="SSF55021">
    <property type="entry name" value="ACT-like"/>
    <property type="match status" value="1"/>
</dbReference>
<evidence type="ECO:0000313" key="14">
    <source>
        <dbReference type="Proteomes" id="UP000229757"/>
    </source>
</evidence>
<keyword evidence="7" id="KW-0520">NAD</keyword>
<dbReference type="GO" id="GO:0004617">
    <property type="term" value="F:phosphoglycerate dehydrogenase activity"/>
    <property type="evidence" value="ECO:0007669"/>
    <property type="project" value="UniProtKB-EC"/>
</dbReference>
<dbReference type="SUPFAM" id="SSF51735">
    <property type="entry name" value="NAD(P)-binding Rossmann-fold domains"/>
    <property type="match status" value="1"/>
</dbReference>
<evidence type="ECO:0000256" key="2">
    <source>
        <dbReference type="ARBA" id="ARBA00005216"/>
    </source>
</evidence>
<dbReference type="InterPro" id="IPR036291">
    <property type="entry name" value="NAD(P)-bd_dom_sf"/>
</dbReference>
<evidence type="ECO:0000256" key="1">
    <source>
        <dbReference type="ARBA" id="ARBA00003800"/>
    </source>
</evidence>
<dbReference type="GO" id="GO:0051287">
    <property type="term" value="F:NAD binding"/>
    <property type="evidence" value="ECO:0007669"/>
    <property type="project" value="InterPro"/>
</dbReference>
<dbReference type="RefSeq" id="WP_100256461.1">
    <property type="nucleotide sequence ID" value="NZ_CP011797.1"/>
</dbReference>
<dbReference type="InterPro" id="IPR006139">
    <property type="entry name" value="D-isomer_2_OHA_DH_cat_dom"/>
</dbReference>
<evidence type="ECO:0000256" key="8">
    <source>
        <dbReference type="ARBA" id="ARBA00030455"/>
    </source>
</evidence>
<dbReference type="UniPathway" id="UPA00135">
    <property type="reaction ID" value="UER00196"/>
</dbReference>
<sequence>MYKIRTYNTIAVEGLDQFPRAQYEVGSEIAQPDGILLRSATLHDLTFPTGLKAIARAGAGVNNVPVERCTESGIVVFNSPGANANAVKELVMAGLLLSSRGIYAGLSYTAGLSEVTAEDMGPLLEAEKKHFKGQELMGKTLGVVGLGAIGSSVANMALGMGMKVIGYDPAISIDAAWRLPNQVQKAENLQQLLSRSDYISLHVPAIEATKNLINSTSLASIKDGAKLLNFARESIVNTADALVALNTGKLSAYVTDFPSPELINRPDVIALPHLGASTREAEDNCAIMGARQLIEFIEHGNIRNSVNFPNCELERTTAYRICFANQNVPKVLSQVLNLLAEENINVVEMLNKSRDNIAYNILDIDSEPSAEVLAAIAGTEQVFHLRSI</sequence>
<dbReference type="Gene3D" id="3.30.70.260">
    <property type="match status" value="1"/>
</dbReference>
<evidence type="ECO:0000256" key="3">
    <source>
        <dbReference type="ARBA" id="ARBA00013001"/>
    </source>
</evidence>
<accession>A0A2K8KN28</accession>
<evidence type="ECO:0000256" key="6">
    <source>
        <dbReference type="ARBA" id="ARBA00023002"/>
    </source>
</evidence>
<dbReference type="InterPro" id="IPR006140">
    <property type="entry name" value="D-isomer_DH_NAD-bd"/>
</dbReference>
<evidence type="ECO:0000259" key="12">
    <source>
        <dbReference type="PROSITE" id="PS51671"/>
    </source>
</evidence>
<name>A0A2K8KN28_9GAMM</name>
<organism evidence="13 14">
    <name type="scientific">Reinekea forsetii</name>
    <dbReference type="NCBI Taxonomy" id="1336806"/>
    <lineage>
        <taxon>Bacteria</taxon>
        <taxon>Pseudomonadati</taxon>
        <taxon>Pseudomonadota</taxon>
        <taxon>Gammaproteobacteria</taxon>
        <taxon>Oceanospirillales</taxon>
        <taxon>Saccharospirillaceae</taxon>
        <taxon>Reinekea</taxon>
    </lineage>
</organism>
<dbReference type="AlphaFoldDB" id="A0A2K8KN28"/>
<dbReference type="EMBL" id="CP011797">
    <property type="protein sequence ID" value="ATX76092.1"/>
    <property type="molecule type" value="Genomic_DNA"/>
</dbReference>
<dbReference type="Gene3D" id="3.40.50.720">
    <property type="entry name" value="NAD(P)-binding Rossmann-like Domain"/>
    <property type="match status" value="2"/>
</dbReference>
<feature type="domain" description="ACT" evidence="12">
    <location>
        <begin position="320"/>
        <end position="388"/>
    </location>
</feature>
<evidence type="ECO:0000256" key="7">
    <source>
        <dbReference type="ARBA" id="ARBA00023027"/>
    </source>
</evidence>
<evidence type="ECO:0000313" key="13">
    <source>
        <dbReference type="EMBL" id="ATX76092.1"/>
    </source>
</evidence>
<comment type="function">
    <text evidence="1">Catalyzes the reversible oxidation of 3-phospho-D-glycerate to 3-phosphonooxypyruvate, the first step of the phosphorylated L-serine biosynthesis pathway. Also catalyzes the reversible oxidation of 2-hydroxyglutarate to 2-oxoglutarate.</text>
</comment>
<dbReference type="CDD" id="cd12174">
    <property type="entry name" value="PGDH_like_3"/>
    <property type="match status" value="1"/>
</dbReference>
<evidence type="ECO:0000256" key="10">
    <source>
        <dbReference type="ARBA" id="ARBA00048731"/>
    </source>
</evidence>
<proteinExistence type="inferred from homology"/>
<dbReference type="KEGG" id="rfo:REIFOR_00924"/>
<evidence type="ECO:0000256" key="5">
    <source>
        <dbReference type="ARBA" id="ARBA00021582"/>
    </source>
</evidence>
<keyword evidence="14" id="KW-1185">Reference proteome</keyword>
<dbReference type="PANTHER" id="PTHR42938">
    <property type="entry name" value="FORMATE DEHYDROGENASE 1"/>
    <property type="match status" value="1"/>
</dbReference>
<dbReference type="Pfam" id="PF02826">
    <property type="entry name" value="2-Hacid_dh_C"/>
    <property type="match status" value="1"/>
</dbReference>
<dbReference type="InterPro" id="IPR029752">
    <property type="entry name" value="D-isomer_DH_CS1"/>
</dbReference>
<dbReference type="SUPFAM" id="SSF52283">
    <property type="entry name" value="Formate/glycerate dehydrogenase catalytic domain-like"/>
    <property type="match status" value="1"/>
</dbReference>
<evidence type="ECO:0000256" key="4">
    <source>
        <dbReference type="ARBA" id="ARBA00013143"/>
    </source>
</evidence>
<dbReference type="OrthoDB" id="9805416at2"/>